<keyword evidence="1" id="KW-0560">Oxidoreductase</keyword>
<dbReference type="SUPFAM" id="SSF51735">
    <property type="entry name" value="NAD(P)-binding Rossmann-fold domains"/>
    <property type="match status" value="1"/>
</dbReference>
<evidence type="ECO:0000256" key="2">
    <source>
        <dbReference type="PIRSR" id="PIRSR000105-1"/>
    </source>
</evidence>
<evidence type="ECO:0000259" key="4">
    <source>
        <dbReference type="Pfam" id="PF02737"/>
    </source>
</evidence>
<gene>
    <name evidence="5" type="ORF">JN12_03504</name>
</gene>
<feature type="domain" description="3-hydroxyacyl-CoA dehydrogenase C-terminal" evidence="3">
    <location>
        <begin position="187"/>
        <end position="283"/>
    </location>
</feature>
<dbReference type="GO" id="GO:0016616">
    <property type="term" value="F:oxidoreductase activity, acting on the CH-OH group of donors, NAD or NADP as acceptor"/>
    <property type="evidence" value="ECO:0007669"/>
    <property type="project" value="InterPro"/>
</dbReference>
<dbReference type="Gene3D" id="1.10.1040.10">
    <property type="entry name" value="N-(1-d-carboxylethyl)-l-norvaline Dehydrogenase, domain 2"/>
    <property type="match status" value="1"/>
</dbReference>
<evidence type="ECO:0000256" key="1">
    <source>
        <dbReference type="ARBA" id="ARBA00023002"/>
    </source>
</evidence>
<protein>
    <submittedName>
        <fullName evidence="5">3-hydroxybutyryl-CoA dehydrogenase</fullName>
    </submittedName>
</protein>
<proteinExistence type="predicted"/>
<dbReference type="EMBL" id="VLLN01000030">
    <property type="protein sequence ID" value="TWJ14169.1"/>
    <property type="molecule type" value="Genomic_DNA"/>
</dbReference>
<evidence type="ECO:0000313" key="6">
    <source>
        <dbReference type="Proteomes" id="UP000319449"/>
    </source>
</evidence>
<dbReference type="Gene3D" id="3.40.50.720">
    <property type="entry name" value="NAD(P)-binding Rossmann-like Domain"/>
    <property type="match status" value="1"/>
</dbReference>
<dbReference type="Pfam" id="PF00725">
    <property type="entry name" value="3HCDH"/>
    <property type="match status" value="1"/>
</dbReference>
<evidence type="ECO:0000313" key="5">
    <source>
        <dbReference type="EMBL" id="TWJ14169.1"/>
    </source>
</evidence>
<accession>A0A562V8F3</accession>
<dbReference type="InterPro" id="IPR022694">
    <property type="entry name" value="3-OHacyl-CoA_DH"/>
</dbReference>
<dbReference type="GO" id="GO:0006631">
    <property type="term" value="P:fatty acid metabolic process"/>
    <property type="evidence" value="ECO:0007669"/>
    <property type="project" value="InterPro"/>
</dbReference>
<keyword evidence="6" id="KW-1185">Reference proteome</keyword>
<dbReference type="InterPro" id="IPR006108">
    <property type="entry name" value="3HC_DH_C"/>
</dbReference>
<dbReference type="PIRSF" id="PIRSF000105">
    <property type="entry name" value="HCDH"/>
    <property type="match status" value="1"/>
</dbReference>
<dbReference type="InterPro" id="IPR036291">
    <property type="entry name" value="NAD(P)-bd_dom_sf"/>
</dbReference>
<organism evidence="5 6">
    <name type="scientific">Geobacter argillaceus</name>
    <dbReference type="NCBI Taxonomy" id="345631"/>
    <lineage>
        <taxon>Bacteria</taxon>
        <taxon>Pseudomonadati</taxon>
        <taxon>Thermodesulfobacteriota</taxon>
        <taxon>Desulfuromonadia</taxon>
        <taxon>Geobacterales</taxon>
        <taxon>Geobacteraceae</taxon>
        <taxon>Geobacter</taxon>
    </lineage>
</organism>
<comment type="caution">
    <text evidence="5">The sequence shown here is derived from an EMBL/GenBank/DDBJ whole genome shotgun (WGS) entry which is preliminary data.</text>
</comment>
<evidence type="ECO:0000259" key="3">
    <source>
        <dbReference type="Pfam" id="PF00725"/>
    </source>
</evidence>
<dbReference type="InterPro" id="IPR008927">
    <property type="entry name" value="6-PGluconate_DH-like_C_sf"/>
</dbReference>
<dbReference type="AlphaFoldDB" id="A0A562V8F3"/>
<dbReference type="InterPro" id="IPR013328">
    <property type="entry name" value="6PGD_dom2"/>
</dbReference>
<dbReference type="PANTHER" id="PTHR48075:SF5">
    <property type="entry name" value="3-HYDROXYBUTYRYL-COA DEHYDROGENASE"/>
    <property type="match status" value="1"/>
</dbReference>
<dbReference type="InterPro" id="IPR006176">
    <property type="entry name" value="3-OHacyl-CoA_DH_NAD-bd"/>
</dbReference>
<dbReference type="RefSeq" id="WP_170242040.1">
    <property type="nucleotide sequence ID" value="NZ_VLLN01000030.1"/>
</dbReference>
<dbReference type="Proteomes" id="UP000319449">
    <property type="component" value="Unassembled WGS sequence"/>
</dbReference>
<feature type="domain" description="3-hydroxyacyl-CoA dehydrogenase NAD binding" evidence="4">
    <location>
        <begin position="3"/>
        <end position="180"/>
    </location>
</feature>
<sequence length="310" mass="33881">MKFAILGTGIMGRGWITQCAMSGHDVHCYDASAQTLAGTAAGCEKLAVTVAKKFKHDDHFVSNAIGKICIHNDKGAFIDAAKGCDVFLEVIYEDLKLKCSVLAEYLPQLPESVVFWSNSSSLDIDPMAQAGGRPERSIVTHGMNPVPLMPGVEVVPGAKTSSETIEFTRQTLLGMNKAPFLAPNIPGFWVNRLLVPQMLDAVRLLEQGKITVEDGDTGLNTSLGHPQGTFKLHDFVTAPTMLRVALQMYQASNDPRMYPPLTLMRMVKNGEYGASSGKGFYDWSDPRNPKARDVSKYVIGSVEEMLEQLK</sequence>
<dbReference type="SUPFAM" id="SSF48179">
    <property type="entry name" value="6-phosphogluconate dehydrogenase C-terminal domain-like"/>
    <property type="match status" value="1"/>
</dbReference>
<feature type="site" description="Important for catalytic activity" evidence="2">
    <location>
        <position position="141"/>
    </location>
</feature>
<dbReference type="Pfam" id="PF02737">
    <property type="entry name" value="3HCDH_N"/>
    <property type="match status" value="1"/>
</dbReference>
<dbReference type="GO" id="GO:0070403">
    <property type="term" value="F:NAD+ binding"/>
    <property type="evidence" value="ECO:0007669"/>
    <property type="project" value="InterPro"/>
</dbReference>
<name>A0A562V8F3_9BACT</name>
<dbReference type="PANTHER" id="PTHR48075">
    <property type="entry name" value="3-HYDROXYACYL-COA DEHYDROGENASE FAMILY PROTEIN"/>
    <property type="match status" value="1"/>
</dbReference>
<reference evidence="5 6" key="1">
    <citation type="submission" date="2019-07" db="EMBL/GenBank/DDBJ databases">
        <title>Genomic Encyclopedia of Archaeal and Bacterial Type Strains, Phase II (KMG-II): from individual species to whole genera.</title>
        <authorList>
            <person name="Goeker M."/>
        </authorList>
    </citation>
    <scope>NUCLEOTIDE SEQUENCE [LARGE SCALE GENOMIC DNA]</scope>
    <source>
        <strain evidence="5 6">ATCC BAA-1139</strain>
    </source>
</reference>